<name>A0AAJ7WYM8_PETMA</name>
<keyword evidence="11" id="KW-0378">Hydrolase</keyword>
<feature type="domain" description="HD" evidence="15">
    <location>
        <begin position="40"/>
        <end position="142"/>
    </location>
</feature>
<evidence type="ECO:0000256" key="6">
    <source>
        <dbReference type="ARBA" id="ARBA00009999"/>
    </source>
</evidence>
<organism evidence="16 17">
    <name type="scientific">Petromyzon marinus</name>
    <name type="common">Sea lamprey</name>
    <dbReference type="NCBI Taxonomy" id="7757"/>
    <lineage>
        <taxon>Eukaryota</taxon>
        <taxon>Metazoa</taxon>
        <taxon>Chordata</taxon>
        <taxon>Craniata</taxon>
        <taxon>Vertebrata</taxon>
        <taxon>Cyclostomata</taxon>
        <taxon>Hyperoartia</taxon>
        <taxon>Petromyzontiformes</taxon>
        <taxon>Petromyzontidae</taxon>
        <taxon>Petromyzon</taxon>
    </lineage>
</organism>
<accession>A0AAJ7WYM8</accession>
<evidence type="ECO:0000256" key="14">
    <source>
        <dbReference type="SAM" id="MobiDB-lite"/>
    </source>
</evidence>
<dbReference type="AlphaFoldDB" id="A0AAJ7WYM8"/>
<dbReference type="RefSeq" id="XP_032814850.1">
    <property type="nucleotide sequence ID" value="XM_032958959.1"/>
</dbReference>
<evidence type="ECO:0000256" key="2">
    <source>
        <dbReference type="ARBA" id="ARBA00001936"/>
    </source>
</evidence>
<keyword evidence="16" id="KW-1185">Reference proteome</keyword>
<dbReference type="Gene3D" id="1.10.3210.10">
    <property type="entry name" value="Hypothetical protein af1432"/>
    <property type="match status" value="1"/>
</dbReference>
<evidence type="ECO:0000259" key="15">
    <source>
        <dbReference type="PROSITE" id="PS51831"/>
    </source>
</evidence>
<dbReference type="PANTHER" id="PTHR11845:SF13">
    <property type="entry name" value="5'-DEOXYNUCLEOTIDASE HDDC2"/>
    <property type="match status" value="1"/>
</dbReference>
<comment type="similarity">
    <text evidence="6">Belongs to the HDDC2 family.</text>
</comment>
<keyword evidence="12" id="KW-0460">Magnesium</keyword>
<dbReference type="Proteomes" id="UP001318040">
    <property type="component" value="Chromosome 22"/>
</dbReference>
<dbReference type="InterPro" id="IPR039356">
    <property type="entry name" value="YfbR/HDDC2"/>
</dbReference>
<dbReference type="SUPFAM" id="SSF109604">
    <property type="entry name" value="HD-domain/PDEase-like"/>
    <property type="match status" value="1"/>
</dbReference>
<dbReference type="EC" id="3.1.3.89" evidence="8"/>
<evidence type="ECO:0000256" key="1">
    <source>
        <dbReference type="ARBA" id="ARBA00001638"/>
    </source>
</evidence>
<reference evidence="17" key="1">
    <citation type="submission" date="2025-08" db="UniProtKB">
        <authorList>
            <consortium name="RefSeq"/>
        </authorList>
    </citation>
    <scope>IDENTIFICATION</scope>
    <source>
        <tissue evidence="17">Sperm</tissue>
    </source>
</reference>
<dbReference type="FunFam" id="1.10.3210.10:FF:000011">
    <property type="entry name" value="HD domain-containing protein 2"/>
    <property type="match status" value="1"/>
</dbReference>
<evidence type="ECO:0000256" key="5">
    <source>
        <dbReference type="ARBA" id="ARBA00004074"/>
    </source>
</evidence>
<dbReference type="GO" id="GO:0046872">
    <property type="term" value="F:metal ion binding"/>
    <property type="evidence" value="ECO:0007669"/>
    <property type="project" value="UniProtKB-KW"/>
</dbReference>
<dbReference type="KEGG" id="pmrn:116944962"/>
<dbReference type="GO" id="GO:0002953">
    <property type="term" value="F:5'-deoxynucleotidase activity"/>
    <property type="evidence" value="ECO:0007669"/>
    <property type="project" value="UniProtKB-EC"/>
</dbReference>
<keyword evidence="10" id="KW-0479">Metal-binding</keyword>
<dbReference type="CTD" id="51020"/>
<evidence type="ECO:0000256" key="4">
    <source>
        <dbReference type="ARBA" id="ARBA00001946"/>
    </source>
</evidence>
<evidence type="ECO:0000256" key="9">
    <source>
        <dbReference type="ARBA" id="ARBA00015933"/>
    </source>
</evidence>
<comment type="cofactor">
    <cofactor evidence="4">
        <name>Mg(2+)</name>
        <dbReference type="ChEBI" id="CHEBI:18420"/>
    </cofactor>
</comment>
<evidence type="ECO:0000256" key="7">
    <source>
        <dbReference type="ARBA" id="ARBA00011738"/>
    </source>
</evidence>
<dbReference type="InterPro" id="IPR003607">
    <property type="entry name" value="HD/PDEase_dom"/>
</dbReference>
<evidence type="ECO:0000313" key="16">
    <source>
        <dbReference type="Proteomes" id="UP001318040"/>
    </source>
</evidence>
<dbReference type="PANTHER" id="PTHR11845">
    <property type="entry name" value="5'-DEOXYNUCLEOTIDASE HDDC2"/>
    <property type="match status" value="1"/>
</dbReference>
<feature type="compositionally biased region" description="Polar residues" evidence="14">
    <location>
        <begin position="220"/>
        <end position="235"/>
    </location>
</feature>
<gene>
    <name evidence="17" type="primary">HDDC2</name>
</gene>
<dbReference type="GO" id="GO:0009159">
    <property type="term" value="P:deoxyribonucleoside monophosphate catabolic process"/>
    <property type="evidence" value="ECO:0007669"/>
    <property type="project" value="UniProtKB-ARBA"/>
</dbReference>
<dbReference type="PROSITE" id="PS51831">
    <property type="entry name" value="HD"/>
    <property type="match status" value="1"/>
</dbReference>
<dbReference type="Pfam" id="PF13023">
    <property type="entry name" value="HD_3"/>
    <property type="match status" value="1"/>
</dbReference>
<evidence type="ECO:0000313" key="17">
    <source>
        <dbReference type="RefSeq" id="XP_032814850.1"/>
    </source>
</evidence>
<comment type="function">
    <text evidence="5">Catalyzes the dephosphorylation of the nucleoside 5'-monophosphates deoxyadenosine monophosphate (dAMP), deoxycytidine monophosphate (dCMP), deoxyguanosine monophosphate (dGMP) and deoxythymidine monophosphate (dTMP).</text>
</comment>
<evidence type="ECO:0000256" key="3">
    <source>
        <dbReference type="ARBA" id="ARBA00001941"/>
    </source>
</evidence>
<dbReference type="GO" id="GO:0005737">
    <property type="term" value="C:cytoplasm"/>
    <property type="evidence" value="ECO:0007669"/>
    <property type="project" value="TreeGrafter"/>
</dbReference>
<dbReference type="SMART" id="SM00471">
    <property type="entry name" value="HDc"/>
    <property type="match status" value="1"/>
</dbReference>
<feature type="region of interest" description="Disordered" evidence="14">
    <location>
        <begin position="187"/>
        <end position="235"/>
    </location>
</feature>
<comment type="cofactor">
    <cofactor evidence="3">
        <name>Co(2+)</name>
        <dbReference type="ChEBI" id="CHEBI:48828"/>
    </cofactor>
</comment>
<protein>
    <recommendedName>
        <fullName evidence="9">5'-deoxynucleotidase HDDC2</fullName>
        <ecNumber evidence="8">3.1.3.89</ecNumber>
    </recommendedName>
    <alternativeName>
        <fullName evidence="13">HD domain-containing protein 2</fullName>
    </alternativeName>
</protein>
<evidence type="ECO:0000256" key="13">
    <source>
        <dbReference type="ARBA" id="ARBA00032735"/>
    </source>
</evidence>
<comment type="subunit">
    <text evidence="7">Homodimer.</text>
</comment>
<evidence type="ECO:0000256" key="12">
    <source>
        <dbReference type="ARBA" id="ARBA00022842"/>
    </source>
</evidence>
<comment type="catalytic activity">
    <reaction evidence="1">
        <text>a 2'-deoxyribonucleoside 5'-phosphate + H2O = a 2'-deoxyribonucleoside + phosphate</text>
        <dbReference type="Rhea" id="RHEA:36167"/>
        <dbReference type="ChEBI" id="CHEBI:15377"/>
        <dbReference type="ChEBI" id="CHEBI:18274"/>
        <dbReference type="ChEBI" id="CHEBI:43474"/>
        <dbReference type="ChEBI" id="CHEBI:65317"/>
        <dbReference type="EC" id="3.1.3.89"/>
    </reaction>
</comment>
<dbReference type="InterPro" id="IPR006674">
    <property type="entry name" value="HD_domain"/>
</dbReference>
<evidence type="ECO:0000256" key="8">
    <source>
        <dbReference type="ARBA" id="ARBA00012964"/>
    </source>
</evidence>
<comment type="cofactor">
    <cofactor evidence="2">
        <name>Mn(2+)</name>
        <dbReference type="ChEBI" id="CHEBI:29035"/>
    </cofactor>
</comment>
<evidence type="ECO:0000256" key="11">
    <source>
        <dbReference type="ARBA" id="ARBA00022801"/>
    </source>
</evidence>
<evidence type="ECO:0000256" key="10">
    <source>
        <dbReference type="ARBA" id="ARBA00022723"/>
    </source>
</evidence>
<proteinExistence type="inferred from homology"/>
<sequence length="235" mass="26913">MASGATRMQKLFEFIKVVGQLKNVKRTGWIYRRVPDPESVADHMYRMAILAFLIRDECLNKDKCMKLALVHDMAESIVGDIAPADNVSKEEKHRREEDAMKHISTLVDEEIGKELYSLWEEYEYQRSAEAKLVKDLDRFEMIFQAYEYEQTHHRPGELQDFYNSTEGKFQHPEMVEWDGALRALRSTGEQHGAEGQSAAGATATQPQCSRAGLGLRTEPEGQTDQPSPPYRSTRN</sequence>
<dbReference type="GeneID" id="116944962"/>